<accession>A0A9Q0LES6</accession>
<keyword evidence="3" id="KW-1185">Reference proteome</keyword>
<keyword evidence="1" id="KW-0732">Signal</keyword>
<protein>
    <submittedName>
        <fullName evidence="2">Uncharacterized protein</fullName>
    </submittedName>
</protein>
<comment type="caution">
    <text evidence="2">The sequence shown here is derived from an EMBL/GenBank/DDBJ whole genome shotgun (WGS) entry which is preliminary data.</text>
</comment>
<gene>
    <name evidence="2" type="ORF">M0811_10144</name>
</gene>
<sequence length="189" mass="22041">MNKIILITIFLIEISSIFTLKTTPIWPTTFIADFHTIYHTEPIETRTKQYWDGTNEKIRDDIHKTDTLTETLLLLFGEHKACEILNHTTNAVCGCSVDNGTMPHPTFDEWDFVNKTTYLQKSVFLYQIQTQTGHSYMYWWDVNNAPYTIARMWNSAVDIIYDSVQIVEQIDPSVFVPPSICSEKKFQNF</sequence>
<organism evidence="2 3">
    <name type="scientific">Anaeramoeba ignava</name>
    <name type="common">Anaerobic marine amoeba</name>
    <dbReference type="NCBI Taxonomy" id="1746090"/>
    <lineage>
        <taxon>Eukaryota</taxon>
        <taxon>Metamonada</taxon>
        <taxon>Anaeramoebidae</taxon>
        <taxon>Anaeramoeba</taxon>
    </lineage>
</organism>
<name>A0A9Q0LES6_ANAIG</name>
<dbReference type="Proteomes" id="UP001149090">
    <property type="component" value="Unassembled WGS sequence"/>
</dbReference>
<dbReference type="AlphaFoldDB" id="A0A9Q0LES6"/>
<evidence type="ECO:0000256" key="1">
    <source>
        <dbReference type="SAM" id="SignalP"/>
    </source>
</evidence>
<dbReference type="EMBL" id="JAPDFW010000087">
    <property type="protein sequence ID" value="KAJ5071512.1"/>
    <property type="molecule type" value="Genomic_DNA"/>
</dbReference>
<proteinExistence type="predicted"/>
<feature type="chain" id="PRO_5040181237" evidence="1">
    <location>
        <begin position="20"/>
        <end position="189"/>
    </location>
</feature>
<evidence type="ECO:0000313" key="2">
    <source>
        <dbReference type="EMBL" id="KAJ5071512.1"/>
    </source>
</evidence>
<reference evidence="2" key="1">
    <citation type="submission" date="2022-10" db="EMBL/GenBank/DDBJ databases">
        <title>Novel sulphate-reducing endosymbionts in the free-living metamonad Anaeramoeba.</title>
        <authorList>
            <person name="Jerlstrom-Hultqvist J."/>
            <person name="Cepicka I."/>
            <person name="Gallot-Lavallee L."/>
            <person name="Salas-Leiva D."/>
            <person name="Curtis B.A."/>
            <person name="Zahonova K."/>
            <person name="Pipaliya S."/>
            <person name="Dacks J."/>
            <person name="Roger A.J."/>
        </authorList>
    </citation>
    <scope>NUCLEOTIDE SEQUENCE</scope>
    <source>
        <strain evidence="2">BMAN</strain>
    </source>
</reference>
<evidence type="ECO:0000313" key="3">
    <source>
        <dbReference type="Proteomes" id="UP001149090"/>
    </source>
</evidence>
<feature type="signal peptide" evidence="1">
    <location>
        <begin position="1"/>
        <end position="19"/>
    </location>
</feature>